<dbReference type="EMBL" id="SPQZ01000003">
    <property type="protein sequence ID" value="TFV98206.1"/>
    <property type="molecule type" value="Genomic_DNA"/>
</dbReference>
<protein>
    <submittedName>
        <fullName evidence="1">SRPBCC family protein</fullName>
    </submittedName>
</protein>
<dbReference type="Gene3D" id="3.30.530.20">
    <property type="match status" value="1"/>
</dbReference>
<gene>
    <name evidence="1" type="ORF">E4M00_09300</name>
</gene>
<reference evidence="1 2" key="1">
    <citation type="journal article" date="2018" name="J. Microbiol.">
        <title>Leifsonia flava sp. nov., a novel actinobacterium isolated from the rhizosphere of Aquilegia viridiflora.</title>
        <authorList>
            <person name="Cai Y."/>
            <person name="Tao W.Z."/>
            <person name="Ma Y.J."/>
            <person name="Cheng J."/>
            <person name="Zhang M.Y."/>
            <person name="Zhang Y.X."/>
        </authorList>
    </citation>
    <scope>NUCLEOTIDE SEQUENCE [LARGE SCALE GENOMIC DNA]</scope>
    <source>
        <strain evidence="1 2">SYP-B2174</strain>
    </source>
</reference>
<evidence type="ECO:0000313" key="1">
    <source>
        <dbReference type="EMBL" id="TFV98206.1"/>
    </source>
</evidence>
<dbReference type="AlphaFoldDB" id="A0A4Y9R3S3"/>
<sequence>MPSRILTHSFSVDAAPAVVAAHLADPHSYLGLSPLIVAVREVHSVDGRPGVTGYTAVERFSALGLHYDNLIAVTLAADESDERRQVVGGNVVSPGGVRLSYRYTIEPAASDTRASSAAVTDAAARVTDTITVHAPFGLLRFACGQARSVQLSRALILAQRLATR</sequence>
<dbReference type="Proteomes" id="UP000298127">
    <property type="component" value="Unassembled WGS sequence"/>
</dbReference>
<accession>A0A4Y9R3S3</accession>
<evidence type="ECO:0000313" key="2">
    <source>
        <dbReference type="Proteomes" id="UP000298127"/>
    </source>
</evidence>
<keyword evidence="2" id="KW-1185">Reference proteome</keyword>
<dbReference type="SUPFAM" id="SSF55961">
    <property type="entry name" value="Bet v1-like"/>
    <property type="match status" value="1"/>
</dbReference>
<dbReference type="InterPro" id="IPR023393">
    <property type="entry name" value="START-like_dom_sf"/>
</dbReference>
<comment type="caution">
    <text evidence="1">The sequence shown here is derived from an EMBL/GenBank/DDBJ whole genome shotgun (WGS) entry which is preliminary data.</text>
</comment>
<organism evidence="1 2">
    <name type="scientific">Orlajensenia leifsoniae</name>
    <dbReference type="NCBI Taxonomy" id="2561933"/>
    <lineage>
        <taxon>Bacteria</taxon>
        <taxon>Bacillati</taxon>
        <taxon>Actinomycetota</taxon>
        <taxon>Actinomycetes</taxon>
        <taxon>Micrococcales</taxon>
        <taxon>Microbacteriaceae</taxon>
        <taxon>Orlajensenia</taxon>
    </lineage>
</organism>
<name>A0A4Y9R3S3_9MICO</name>
<dbReference type="RefSeq" id="WP_135120207.1">
    <property type="nucleotide sequence ID" value="NZ_SPQZ01000003.1"/>
</dbReference>
<proteinExistence type="predicted"/>